<keyword evidence="2" id="KW-1133">Transmembrane helix</keyword>
<gene>
    <name evidence="3" type="ORF">ASEP1449_LOCUS5003</name>
</gene>
<dbReference type="EMBL" id="HBHQ01007427">
    <property type="protein sequence ID" value="CAD9813178.1"/>
    <property type="molecule type" value="Transcribed_RNA"/>
</dbReference>
<name>A0A7S2XKH8_9STRA</name>
<feature type="transmembrane region" description="Helical" evidence="2">
    <location>
        <begin position="67"/>
        <end position="86"/>
    </location>
</feature>
<proteinExistence type="predicted"/>
<sequence>MCRTEEETTSLREELERNQRPTMDRRNNYLSDVHSASLEMQHVGEARRDRFGPKVRSPTWKIGSSKVFWLFLSAIFIAFGSGLLLLRSVSLNDSNQALKNIPLTPFSTHHRFDQISDAEAQKERELFGLDALMDRVNDEEHKWVPHVAIVVCASSRGYPHMKNPVKNSSLVTLLIPSLMETMEPDSYQYSIYIGIDEGDTIWEDAKYQKVVTDLVQYPSVAVEFLSFPQDKVFQKIPFTQTAKAAYDDGADYFVRINDDSGFETKSWTSYGIAALLGFPTANVGVVGPSCAMNLRILTHDMVHRSHMDIFHLNYYPSTFHNWYLDDWISCVYGLKHRTLALPKWIVKHATESHGTRYNVYDAGKNALFRELRAGKNLIDSHLNKLHRNYNETQIRSDPNMLKMAWLKKTLASYAYAPQDEGTMWWSMNLECPSEFHQIYDPSERL</sequence>
<keyword evidence="2" id="KW-0812">Transmembrane</keyword>
<evidence type="ECO:0000256" key="2">
    <source>
        <dbReference type="SAM" id="Phobius"/>
    </source>
</evidence>
<dbReference type="AlphaFoldDB" id="A0A7S2XKH8"/>
<feature type="region of interest" description="Disordered" evidence="1">
    <location>
        <begin position="1"/>
        <end position="27"/>
    </location>
</feature>
<reference evidence="3" key="1">
    <citation type="submission" date="2021-01" db="EMBL/GenBank/DDBJ databases">
        <authorList>
            <person name="Corre E."/>
            <person name="Pelletier E."/>
            <person name="Niang G."/>
            <person name="Scheremetjew M."/>
            <person name="Finn R."/>
            <person name="Kale V."/>
            <person name="Holt S."/>
            <person name="Cochrane G."/>
            <person name="Meng A."/>
            <person name="Brown T."/>
            <person name="Cohen L."/>
        </authorList>
    </citation>
    <scope>NUCLEOTIDE SEQUENCE</scope>
    <source>
        <strain evidence="3">CCMP2084</strain>
    </source>
</reference>
<accession>A0A7S2XKH8</accession>
<evidence type="ECO:0000313" key="3">
    <source>
        <dbReference type="EMBL" id="CAD9813178.1"/>
    </source>
</evidence>
<protein>
    <submittedName>
        <fullName evidence="3">Uncharacterized protein</fullName>
    </submittedName>
</protein>
<organism evidence="3">
    <name type="scientific">Attheya septentrionalis</name>
    <dbReference type="NCBI Taxonomy" id="420275"/>
    <lineage>
        <taxon>Eukaryota</taxon>
        <taxon>Sar</taxon>
        <taxon>Stramenopiles</taxon>
        <taxon>Ochrophyta</taxon>
        <taxon>Bacillariophyta</taxon>
        <taxon>Coscinodiscophyceae</taxon>
        <taxon>Chaetocerotophycidae</taxon>
        <taxon>Chaetocerotales</taxon>
        <taxon>Attheyaceae</taxon>
        <taxon>Attheya</taxon>
    </lineage>
</organism>
<evidence type="ECO:0000256" key="1">
    <source>
        <dbReference type="SAM" id="MobiDB-lite"/>
    </source>
</evidence>
<keyword evidence="2" id="KW-0472">Membrane</keyword>